<dbReference type="InterPro" id="IPR036514">
    <property type="entry name" value="SGNH_hydro_sf"/>
</dbReference>
<reference evidence="2 3" key="1">
    <citation type="submission" date="2019-12" db="EMBL/GenBank/DDBJ databases">
        <authorList>
            <person name="Yuan C.-G."/>
        </authorList>
    </citation>
    <scope>NUCLEOTIDE SEQUENCE [LARGE SCALE GENOMIC DNA]</scope>
    <source>
        <strain evidence="2 3">KCTC 23863</strain>
    </source>
</reference>
<evidence type="ECO:0000259" key="1">
    <source>
        <dbReference type="Pfam" id="PF13472"/>
    </source>
</evidence>
<comment type="caution">
    <text evidence="2">The sequence shown here is derived from an EMBL/GenBank/DDBJ whole genome shotgun (WGS) entry which is preliminary data.</text>
</comment>
<keyword evidence="3" id="KW-1185">Reference proteome</keyword>
<dbReference type="GO" id="GO:0016788">
    <property type="term" value="F:hydrolase activity, acting on ester bonds"/>
    <property type="evidence" value="ECO:0007669"/>
    <property type="project" value="UniProtKB-ARBA"/>
</dbReference>
<dbReference type="RefSeq" id="WP_160883674.1">
    <property type="nucleotide sequence ID" value="NZ_WURB01000003.1"/>
</dbReference>
<gene>
    <name evidence="2" type="ORF">GR328_06365</name>
</gene>
<keyword evidence="2" id="KW-0378">Hydrolase</keyword>
<dbReference type="EMBL" id="WURB01000003">
    <property type="protein sequence ID" value="MXQ11081.1"/>
    <property type="molecule type" value="Genomic_DNA"/>
</dbReference>
<dbReference type="SUPFAM" id="SSF52266">
    <property type="entry name" value="SGNH hydrolase"/>
    <property type="match status" value="1"/>
</dbReference>
<dbReference type="Pfam" id="PF13472">
    <property type="entry name" value="Lipase_GDSL_2"/>
    <property type="match status" value="1"/>
</dbReference>
<dbReference type="Proteomes" id="UP000436483">
    <property type="component" value="Unassembled WGS sequence"/>
</dbReference>
<dbReference type="AlphaFoldDB" id="A0A7X3MQ04"/>
<dbReference type="OrthoDB" id="212722at2"/>
<evidence type="ECO:0000313" key="3">
    <source>
        <dbReference type="Proteomes" id="UP000436483"/>
    </source>
</evidence>
<accession>A0A7X3MQ04</accession>
<dbReference type="InterPro" id="IPR013830">
    <property type="entry name" value="SGNH_hydro"/>
</dbReference>
<reference evidence="2 3" key="2">
    <citation type="submission" date="2020-01" db="EMBL/GenBank/DDBJ databases">
        <title>Microvirga sp. nov., an arsenate reduction bacterium isolated from Tibet hotspring sediments.</title>
        <authorList>
            <person name="Xian W.-D."/>
            <person name="Li W.-J."/>
        </authorList>
    </citation>
    <scope>NUCLEOTIDE SEQUENCE [LARGE SCALE GENOMIC DNA]</scope>
    <source>
        <strain evidence="2 3">KCTC 23863</strain>
    </source>
</reference>
<name>A0A7X3MQ04_9HYPH</name>
<organism evidence="2 3">
    <name type="scientific">Microvirga makkahensis</name>
    <dbReference type="NCBI Taxonomy" id="1128670"/>
    <lineage>
        <taxon>Bacteria</taxon>
        <taxon>Pseudomonadati</taxon>
        <taxon>Pseudomonadota</taxon>
        <taxon>Alphaproteobacteria</taxon>
        <taxon>Hyphomicrobiales</taxon>
        <taxon>Methylobacteriaceae</taxon>
        <taxon>Microvirga</taxon>
    </lineage>
</organism>
<protein>
    <submittedName>
        <fullName evidence="2">SGNH/GDSL hydrolase family protein</fullName>
    </submittedName>
</protein>
<dbReference type="CDD" id="cd00229">
    <property type="entry name" value="SGNH_hydrolase"/>
    <property type="match status" value="1"/>
</dbReference>
<proteinExistence type="predicted"/>
<feature type="domain" description="SGNH hydrolase-type esterase" evidence="1">
    <location>
        <begin position="6"/>
        <end position="185"/>
    </location>
</feature>
<evidence type="ECO:0000313" key="2">
    <source>
        <dbReference type="EMBL" id="MXQ11081.1"/>
    </source>
</evidence>
<sequence>MSHVVLLGDSVFDNGAYVRPGEPDVLAQVRASLPAGWRVTRNAVDGATTTGLERQLAHLPDDASHLILSIGGNDALGSSPILGESARSVAEVMSRIADIRDSFARSYGKALDQVMARRLPTALCTIYDGCFPDPEEQRQVVTALSVFNDVITREAFLRRLPLIDLRLICDQHEDYANPIEPSAKGGAKIANAIVEVVVGDILFPRSQVYAH</sequence>
<dbReference type="Gene3D" id="3.40.50.1110">
    <property type="entry name" value="SGNH hydrolase"/>
    <property type="match status" value="1"/>
</dbReference>